<proteinExistence type="predicted"/>
<dbReference type="OrthoDB" id="103676at2157"/>
<dbReference type="InterPro" id="IPR026453">
    <property type="entry name" value="PGF_pre_PGF"/>
</dbReference>
<keyword evidence="2" id="KW-0472">Membrane</keyword>
<sequence length="359" mass="37417">MKALLIPIFLLLVAFPAQAQTGTMFTVYGQVFNTDGTPVNGVTVYLTASGSTISAITTTAERTNGSLVNGYYLLELANLPNAVSAGTSMTLSASYGSVSASTTVARAATEPQKVDLYLSTGGGGGSGGSSSSGGGSGGGGGGGGASGENYTNIEARESREEFIVKDLPTVYNFTTEGLPVYGIVITGSTNAGLIAVQIELLRNTSTLVKEASPEIVYKNVNIWVGTAGFAIPKNIKEAIIKFKVKNSWITSNSLKDTEIVMFRWDGTQWVKLETQLKYNDDGFTHYEAKTNAFSPFAIVGLKGIAVPTVTLDAGTPSKPGGTAAPTPVISKGSIVTGILVIILAAALILAIYKFKLQRR</sequence>
<feature type="region of interest" description="Disordered" evidence="1">
    <location>
        <begin position="116"/>
        <end position="150"/>
    </location>
</feature>
<dbReference type="Proteomes" id="UP000218615">
    <property type="component" value="Unassembled WGS sequence"/>
</dbReference>
<dbReference type="AlphaFoldDB" id="A0A284VSP1"/>
<protein>
    <recommendedName>
        <fullName evidence="5">PGF-pre-PGF domain-containing protein</fullName>
    </recommendedName>
</protein>
<feature type="transmembrane region" description="Helical" evidence="2">
    <location>
        <begin position="334"/>
        <end position="352"/>
    </location>
</feature>
<keyword evidence="4" id="KW-1185">Reference proteome</keyword>
<name>A0A284VSP1_9EURY</name>
<keyword evidence="2" id="KW-1133">Transmembrane helix</keyword>
<evidence type="ECO:0008006" key="5">
    <source>
        <dbReference type="Google" id="ProtNLM"/>
    </source>
</evidence>
<evidence type="ECO:0000256" key="2">
    <source>
        <dbReference type="SAM" id="Phobius"/>
    </source>
</evidence>
<accession>A0A284VSP1</accession>
<evidence type="ECO:0000313" key="3">
    <source>
        <dbReference type="EMBL" id="SNQ62304.1"/>
    </source>
</evidence>
<organism evidence="3 4">
    <name type="scientific">Candidatus Methanoperedens nitratireducens</name>
    <dbReference type="NCBI Taxonomy" id="1392998"/>
    <lineage>
        <taxon>Archaea</taxon>
        <taxon>Methanobacteriati</taxon>
        <taxon>Methanobacteriota</taxon>
        <taxon>Stenosarchaea group</taxon>
        <taxon>Methanomicrobia</taxon>
        <taxon>Methanosarcinales</taxon>
        <taxon>ANME-2 cluster</taxon>
        <taxon>Candidatus Methanoperedentaceae</taxon>
        <taxon>Candidatus Methanoperedens</taxon>
    </lineage>
</organism>
<dbReference type="NCBIfam" id="TIGR04213">
    <property type="entry name" value="PGF_pre_PGF"/>
    <property type="match status" value="1"/>
</dbReference>
<reference evidence="4" key="1">
    <citation type="submission" date="2017-06" db="EMBL/GenBank/DDBJ databases">
        <authorList>
            <person name="Cremers G."/>
        </authorList>
    </citation>
    <scope>NUCLEOTIDE SEQUENCE [LARGE SCALE GENOMIC DNA]</scope>
</reference>
<gene>
    <name evidence="3" type="ORF">MNV_670010</name>
</gene>
<dbReference type="RefSeq" id="WP_096206888.1">
    <property type="nucleotide sequence ID" value="NZ_FZMP01000215.1"/>
</dbReference>
<evidence type="ECO:0000256" key="1">
    <source>
        <dbReference type="SAM" id="MobiDB-lite"/>
    </source>
</evidence>
<keyword evidence="2" id="KW-0812">Transmembrane</keyword>
<feature type="compositionally biased region" description="Gly residues" evidence="1">
    <location>
        <begin position="120"/>
        <end position="146"/>
    </location>
</feature>
<evidence type="ECO:0000313" key="4">
    <source>
        <dbReference type="Proteomes" id="UP000218615"/>
    </source>
</evidence>
<dbReference type="EMBL" id="FZMP01000215">
    <property type="protein sequence ID" value="SNQ62304.1"/>
    <property type="molecule type" value="Genomic_DNA"/>
</dbReference>